<evidence type="ECO:0000256" key="2">
    <source>
        <dbReference type="ARBA" id="ARBA00022679"/>
    </source>
</evidence>
<protein>
    <recommendedName>
        <fullName evidence="4">Methyltransferase domain-containing protein</fullName>
    </recommendedName>
</protein>
<evidence type="ECO:0000313" key="6">
    <source>
        <dbReference type="Proteomes" id="UP000280861"/>
    </source>
</evidence>
<name>A0A3P5X8L1_9MICC</name>
<evidence type="ECO:0000256" key="1">
    <source>
        <dbReference type="ARBA" id="ARBA00022603"/>
    </source>
</evidence>
<keyword evidence="6" id="KW-1185">Reference proteome</keyword>
<accession>A0A3P5X8L1</accession>
<gene>
    <name evidence="5" type="ORF">PSET11_02755</name>
</gene>
<dbReference type="InterPro" id="IPR029063">
    <property type="entry name" value="SAM-dependent_MTases_sf"/>
</dbReference>
<sequence>MVLPLQQRAANAVELMDDPQCDPRSLTNTYRQFGLVNRLFAGWRGLYQRELAPLVRLNQGPSAPLRVLDVGCGGGDLPVLLAKWAAQDGCAVDITGIDPDPRAAAFAATRPVQPGVTFRAAHSADLVAAGDTFDVVMSNHVLHHLAAPELAALLADSAALAGRLVLHNDLRRSVAAYGLFSAAALPFRGSFIRADGLTSIRRSYTPAELAAAAPAGWSVARVPLFHQALVLRKGYAGAR</sequence>
<dbReference type="GO" id="GO:0032259">
    <property type="term" value="P:methylation"/>
    <property type="evidence" value="ECO:0007669"/>
    <property type="project" value="UniProtKB-KW"/>
</dbReference>
<dbReference type="NCBIfam" id="NF004851">
    <property type="entry name" value="PRK06202.1"/>
    <property type="match status" value="1"/>
</dbReference>
<dbReference type="PANTHER" id="PTHR43464:SF19">
    <property type="entry name" value="UBIQUINONE BIOSYNTHESIS O-METHYLTRANSFERASE, MITOCHONDRIAL"/>
    <property type="match status" value="1"/>
</dbReference>
<proteinExistence type="predicted"/>
<dbReference type="GO" id="GO:0008168">
    <property type="term" value="F:methyltransferase activity"/>
    <property type="evidence" value="ECO:0007669"/>
    <property type="project" value="UniProtKB-KW"/>
</dbReference>
<evidence type="ECO:0000259" key="4">
    <source>
        <dbReference type="Pfam" id="PF13649"/>
    </source>
</evidence>
<dbReference type="EMBL" id="UXAU01000038">
    <property type="protein sequence ID" value="VDC31032.1"/>
    <property type="molecule type" value="Genomic_DNA"/>
</dbReference>
<feature type="domain" description="Methyltransferase" evidence="4">
    <location>
        <begin position="67"/>
        <end position="157"/>
    </location>
</feature>
<dbReference type="CDD" id="cd02440">
    <property type="entry name" value="AdoMet_MTases"/>
    <property type="match status" value="1"/>
</dbReference>
<dbReference type="Proteomes" id="UP000280861">
    <property type="component" value="Unassembled WGS sequence"/>
</dbReference>
<dbReference type="AlphaFoldDB" id="A0A3P5X8L1"/>
<dbReference type="RefSeq" id="WP_238989158.1">
    <property type="nucleotide sequence ID" value="NZ_CBCRYA010000001.1"/>
</dbReference>
<dbReference type="PANTHER" id="PTHR43464">
    <property type="entry name" value="METHYLTRANSFERASE"/>
    <property type="match status" value="1"/>
</dbReference>
<organism evidence="5 6">
    <name type="scientific">Arthrobacter ulcerisalmonis</name>
    <dbReference type="NCBI Taxonomy" id="2483813"/>
    <lineage>
        <taxon>Bacteria</taxon>
        <taxon>Bacillati</taxon>
        <taxon>Actinomycetota</taxon>
        <taxon>Actinomycetes</taxon>
        <taxon>Micrococcales</taxon>
        <taxon>Micrococcaceae</taxon>
        <taxon>Arthrobacter</taxon>
    </lineage>
</organism>
<evidence type="ECO:0000256" key="3">
    <source>
        <dbReference type="ARBA" id="ARBA00022691"/>
    </source>
</evidence>
<keyword evidence="1" id="KW-0489">Methyltransferase</keyword>
<dbReference type="Pfam" id="PF13649">
    <property type="entry name" value="Methyltransf_25"/>
    <property type="match status" value="1"/>
</dbReference>
<reference evidence="5 6" key="1">
    <citation type="submission" date="2018-11" db="EMBL/GenBank/DDBJ databases">
        <authorList>
            <person name="Criscuolo A."/>
        </authorList>
    </citation>
    <scope>NUCLEOTIDE SEQUENCE [LARGE SCALE GENOMIC DNA]</scope>
    <source>
        <strain evidence="5">AT11b</strain>
    </source>
</reference>
<keyword evidence="3" id="KW-0949">S-adenosyl-L-methionine</keyword>
<evidence type="ECO:0000313" key="5">
    <source>
        <dbReference type="EMBL" id="VDC31032.1"/>
    </source>
</evidence>
<keyword evidence="2" id="KW-0808">Transferase</keyword>
<dbReference type="Gene3D" id="3.40.50.150">
    <property type="entry name" value="Vaccinia Virus protein VP39"/>
    <property type="match status" value="1"/>
</dbReference>
<dbReference type="InterPro" id="IPR041698">
    <property type="entry name" value="Methyltransf_25"/>
</dbReference>
<dbReference type="SUPFAM" id="SSF53335">
    <property type="entry name" value="S-adenosyl-L-methionine-dependent methyltransferases"/>
    <property type="match status" value="1"/>
</dbReference>